<dbReference type="EMBL" id="JAUCMV010000003">
    <property type="protein sequence ID" value="KAK0412419.1"/>
    <property type="molecule type" value="Genomic_DNA"/>
</dbReference>
<feature type="transmembrane region" description="Helical" evidence="1">
    <location>
        <begin position="149"/>
        <end position="167"/>
    </location>
</feature>
<protein>
    <submittedName>
        <fullName evidence="2">Uncharacterized protein</fullName>
    </submittedName>
</protein>
<proteinExistence type="predicted"/>
<feature type="transmembrane region" description="Helical" evidence="1">
    <location>
        <begin position="60"/>
        <end position="83"/>
    </location>
</feature>
<feature type="transmembrane region" description="Helical" evidence="1">
    <location>
        <begin position="117"/>
        <end position="137"/>
    </location>
</feature>
<accession>A0AA39HX27</accession>
<evidence type="ECO:0000313" key="3">
    <source>
        <dbReference type="Proteomes" id="UP001175271"/>
    </source>
</evidence>
<keyword evidence="1" id="KW-1133">Transmembrane helix</keyword>
<sequence>MAGDWTSVIESLISKDVAAILSVVGLILLEVIVMFISIPVNIIIIILSFTKVPKSLARTYILNISCVMLADVVFCFIYVMVFIKEEMNAIVREPTSSADRVLSFIQDLLRSLSINVYYFQATLTVVFSYIAFARPVLAMTVLKERTINLSFAIGYVLAVTSAAAQAITLDSRADKTAAVVLSVFRGITQLTALIVMVFFYVKALCHIFATNTESEQSKPTLRALRSMLIYSTPPNLLLIVAVPEIICGSFVDLRNSPLGTTCAYTLATASLTQNIRIFITSVCALIAFRDYRLAFVSLFTQCWRCCRRRAEVSNVTVSPLNTD</sequence>
<reference evidence="2" key="1">
    <citation type="submission" date="2023-06" db="EMBL/GenBank/DDBJ databases">
        <title>Genomic analysis of the entomopathogenic nematode Steinernema hermaphroditum.</title>
        <authorList>
            <person name="Schwarz E.M."/>
            <person name="Heppert J.K."/>
            <person name="Baniya A."/>
            <person name="Schwartz H.T."/>
            <person name="Tan C.-H."/>
            <person name="Antoshechkin I."/>
            <person name="Sternberg P.W."/>
            <person name="Goodrich-Blair H."/>
            <person name="Dillman A.R."/>
        </authorList>
    </citation>
    <scope>NUCLEOTIDE SEQUENCE</scope>
    <source>
        <strain evidence="2">PS9179</strain>
        <tissue evidence="2">Whole animal</tissue>
    </source>
</reference>
<evidence type="ECO:0000256" key="1">
    <source>
        <dbReference type="SAM" id="Phobius"/>
    </source>
</evidence>
<feature type="transmembrane region" description="Helical" evidence="1">
    <location>
        <begin position="20"/>
        <end position="48"/>
    </location>
</feature>
<name>A0AA39HX27_9BILA</name>
<dbReference type="AlphaFoldDB" id="A0AA39HX27"/>
<keyword evidence="3" id="KW-1185">Reference proteome</keyword>
<keyword evidence="1" id="KW-0472">Membrane</keyword>
<evidence type="ECO:0000313" key="2">
    <source>
        <dbReference type="EMBL" id="KAK0412419.1"/>
    </source>
</evidence>
<organism evidence="2 3">
    <name type="scientific">Steinernema hermaphroditum</name>
    <dbReference type="NCBI Taxonomy" id="289476"/>
    <lineage>
        <taxon>Eukaryota</taxon>
        <taxon>Metazoa</taxon>
        <taxon>Ecdysozoa</taxon>
        <taxon>Nematoda</taxon>
        <taxon>Chromadorea</taxon>
        <taxon>Rhabditida</taxon>
        <taxon>Tylenchina</taxon>
        <taxon>Panagrolaimomorpha</taxon>
        <taxon>Strongyloidoidea</taxon>
        <taxon>Steinernematidae</taxon>
        <taxon>Steinernema</taxon>
    </lineage>
</organism>
<dbReference type="Proteomes" id="UP001175271">
    <property type="component" value="Unassembled WGS sequence"/>
</dbReference>
<keyword evidence="1" id="KW-0812">Transmembrane</keyword>
<comment type="caution">
    <text evidence="2">The sequence shown here is derived from an EMBL/GenBank/DDBJ whole genome shotgun (WGS) entry which is preliminary data.</text>
</comment>
<feature type="transmembrane region" description="Helical" evidence="1">
    <location>
        <begin position="187"/>
        <end position="208"/>
    </location>
</feature>
<gene>
    <name evidence="2" type="ORF">QR680_006200</name>
</gene>